<dbReference type="NCBIfam" id="TIGR02937">
    <property type="entry name" value="sigma70-ECF"/>
    <property type="match status" value="1"/>
</dbReference>
<dbReference type="STRING" id="92835.RS81_03380"/>
<protein>
    <submittedName>
        <fullName evidence="8">RNA polymerase sigma factor</fullName>
    </submittedName>
</protein>
<feature type="domain" description="RNA polymerase sigma factor 70 region 4 type 2" evidence="6">
    <location>
        <begin position="96"/>
        <end position="146"/>
    </location>
</feature>
<proteinExistence type="inferred from homology"/>
<dbReference type="InterPro" id="IPR014284">
    <property type="entry name" value="RNA_pol_sigma-70_dom"/>
</dbReference>
<evidence type="ECO:0000259" key="7">
    <source>
        <dbReference type="Pfam" id="PF20239"/>
    </source>
</evidence>
<keyword evidence="4" id="KW-0804">Transcription</keyword>
<evidence type="ECO:0000256" key="1">
    <source>
        <dbReference type="ARBA" id="ARBA00010641"/>
    </source>
</evidence>
<keyword evidence="3" id="KW-0731">Sigma factor</keyword>
<evidence type="ECO:0000313" key="8">
    <source>
        <dbReference type="EMBL" id="KJL37623.1"/>
    </source>
</evidence>
<feature type="domain" description="RNA polymerase sigma-70 region 2" evidence="5">
    <location>
        <begin position="1"/>
        <end position="52"/>
    </location>
</feature>
<dbReference type="GO" id="GO:0016987">
    <property type="term" value="F:sigma factor activity"/>
    <property type="evidence" value="ECO:0007669"/>
    <property type="project" value="UniProtKB-KW"/>
</dbReference>
<name>A0A0M2H230_9MICO</name>
<organism evidence="8 9">
    <name type="scientific">Microbacterium terrae</name>
    <dbReference type="NCBI Taxonomy" id="69369"/>
    <lineage>
        <taxon>Bacteria</taxon>
        <taxon>Bacillati</taxon>
        <taxon>Actinomycetota</taxon>
        <taxon>Actinomycetes</taxon>
        <taxon>Micrococcales</taxon>
        <taxon>Microbacteriaceae</taxon>
        <taxon>Microbacterium</taxon>
    </lineage>
</organism>
<dbReference type="Pfam" id="PF08281">
    <property type="entry name" value="Sigma70_r4_2"/>
    <property type="match status" value="1"/>
</dbReference>
<evidence type="ECO:0000313" key="9">
    <source>
        <dbReference type="Proteomes" id="UP000033956"/>
    </source>
</evidence>
<accession>A0A0M2H230</accession>
<keyword evidence="9" id="KW-1185">Reference proteome</keyword>
<dbReference type="GO" id="GO:0006352">
    <property type="term" value="P:DNA-templated transcription initiation"/>
    <property type="evidence" value="ECO:0007669"/>
    <property type="project" value="InterPro"/>
</dbReference>
<dbReference type="PATRIC" id="fig|92835.4.peg.3417"/>
<sequence>MTGDWTLAEDCAQDAFEKAAGRWPSDGVPSSPGAWLTTVARNAAMDRLRRRATEVRKITEVGVMRERDGESFAPDAAELALRPWEEDADDRLRLIFTCAHPALEMPARVALTLRTVAGLSTPEIARAFLVPEATMAQRIVRAKRRIAHAGIPYRVPAIDELPGRLDGVLSVLYLVFSEGYAASSGDDIVRRDLAAEAIRLTRLVLEIVPGDFAGEARALLALMLLQDSRRDARTDASGDLIPLEEQDRAVWDRSAVEEAVLLLRAPAVVHGAYRVQALLAAEHATAPSAAATDWGRIVELYDELATFTASPMVQLSRAIAIGFRDGTAAGLAALDRLDADGSLAGHHLLPAAQADLLRRSGDETAAAERYRAALDLAPTAPERRFLLRRLRELGASG</sequence>
<dbReference type="Pfam" id="PF20239">
    <property type="entry name" value="DUF6596"/>
    <property type="match status" value="1"/>
</dbReference>
<feature type="domain" description="DUF6596" evidence="7">
    <location>
        <begin position="164"/>
        <end position="264"/>
    </location>
</feature>
<dbReference type="GO" id="GO:0003677">
    <property type="term" value="F:DNA binding"/>
    <property type="evidence" value="ECO:0007669"/>
    <property type="project" value="InterPro"/>
</dbReference>
<evidence type="ECO:0000259" key="6">
    <source>
        <dbReference type="Pfam" id="PF08281"/>
    </source>
</evidence>
<dbReference type="InterPro" id="IPR013249">
    <property type="entry name" value="RNA_pol_sigma70_r4_t2"/>
</dbReference>
<evidence type="ECO:0000256" key="4">
    <source>
        <dbReference type="ARBA" id="ARBA00023163"/>
    </source>
</evidence>
<dbReference type="InterPro" id="IPR007627">
    <property type="entry name" value="RNA_pol_sigma70_r2"/>
</dbReference>
<dbReference type="InterPro" id="IPR013325">
    <property type="entry name" value="RNA_pol_sigma_r2"/>
</dbReference>
<dbReference type="Proteomes" id="UP000033956">
    <property type="component" value="Unassembled WGS sequence"/>
</dbReference>
<dbReference type="PANTHER" id="PTHR47756">
    <property type="entry name" value="BLL6612 PROTEIN-RELATED"/>
    <property type="match status" value="1"/>
</dbReference>
<evidence type="ECO:0000259" key="5">
    <source>
        <dbReference type="Pfam" id="PF04542"/>
    </source>
</evidence>
<dbReference type="SUPFAM" id="SSF88946">
    <property type="entry name" value="Sigma2 domain of RNA polymerase sigma factors"/>
    <property type="match status" value="1"/>
</dbReference>
<dbReference type="Gene3D" id="1.10.10.10">
    <property type="entry name" value="Winged helix-like DNA-binding domain superfamily/Winged helix DNA-binding domain"/>
    <property type="match status" value="1"/>
</dbReference>
<dbReference type="InterPro" id="IPR013324">
    <property type="entry name" value="RNA_pol_sigma_r3/r4-like"/>
</dbReference>
<dbReference type="SUPFAM" id="SSF88659">
    <property type="entry name" value="Sigma3 and sigma4 domains of RNA polymerase sigma factors"/>
    <property type="match status" value="1"/>
</dbReference>
<dbReference type="InterPro" id="IPR036388">
    <property type="entry name" value="WH-like_DNA-bd_sf"/>
</dbReference>
<evidence type="ECO:0000256" key="2">
    <source>
        <dbReference type="ARBA" id="ARBA00023015"/>
    </source>
</evidence>
<reference evidence="8 9" key="1">
    <citation type="submission" date="2015-02" db="EMBL/GenBank/DDBJ databases">
        <title>Draft genome sequences of ten Microbacterium spp. with emphasis on heavy metal contaminated environments.</title>
        <authorList>
            <person name="Corretto E."/>
        </authorList>
    </citation>
    <scope>NUCLEOTIDE SEQUENCE [LARGE SCALE GENOMIC DNA]</scope>
    <source>
        <strain evidence="8 9">DSM 12510</strain>
    </source>
</reference>
<evidence type="ECO:0000256" key="3">
    <source>
        <dbReference type="ARBA" id="ARBA00023082"/>
    </source>
</evidence>
<dbReference type="InterPro" id="IPR046531">
    <property type="entry name" value="DUF6596"/>
</dbReference>
<comment type="caution">
    <text evidence="8">The sequence shown here is derived from an EMBL/GenBank/DDBJ whole genome shotgun (WGS) entry which is preliminary data.</text>
</comment>
<dbReference type="Pfam" id="PF04542">
    <property type="entry name" value="Sigma70_r2"/>
    <property type="match status" value="1"/>
</dbReference>
<dbReference type="AlphaFoldDB" id="A0A0M2H230"/>
<dbReference type="EMBL" id="JYIZ01000057">
    <property type="protein sequence ID" value="KJL37623.1"/>
    <property type="molecule type" value="Genomic_DNA"/>
</dbReference>
<comment type="similarity">
    <text evidence="1">Belongs to the sigma-70 factor family. ECF subfamily.</text>
</comment>
<dbReference type="Gene3D" id="1.10.1740.10">
    <property type="match status" value="1"/>
</dbReference>
<dbReference type="PANTHER" id="PTHR47756:SF2">
    <property type="entry name" value="BLL6612 PROTEIN"/>
    <property type="match status" value="1"/>
</dbReference>
<gene>
    <name evidence="8" type="ORF">RS81_03380</name>
</gene>
<keyword evidence="2" id="KW-0805">Transcription regulation</keyword>